<proteinExistence type="predicted"/>
<evidence type="ECO:0000313" key="3">
    <source>
        <dbReference type="Proteomes" id="UP000254118"/>
    </source>
</evidence>
<feature type="domain" description="Calcineurin-like phosphoesterase" evidence="1">
    <location>
        <begin position="2"/>
        <end position="141"/>
    </location>
</feature>
<dbReference type="Gene3D" id="3.60.21.10">
    <property type="match status" value="1"/>
</dbReference>
<dbReference type="AlphaFoldDB" id="A0AA46GZJ0"/>
<name>A0AA46GZJ0_9MICO</name>
<dbReference type="EMBL" id="UFYA01000001">
    <property type="protein sequence ID" value="STD04144.1"/>
    <property type="molecule type" value="Genomic_DNA"/>
</dbReference>
<sequence>MMRHVVIGDVGGHLDTLLSELTRLGVDPRTATIPTDLSIVQVGDLIHRGPDSEEIIALVGRLMEANPGRWTQLAGNHEAQYLRPPVFKWRDWICPAAADALRNWWACGLLKVAAAIPTAGRDILVTHAGLTEGFWRTDLGCPMTAVEAAALLNQAARDNSACLFRPGVMLTGRVDLTAGPLWAEAGRELITSWEGNQMPFSQIHGHSSLIDWDGGGWRAHKEIVARTLLDLAACHETTLMASGFIIGIDPQHGATPRQRWHAWELPTTPQ</sequence>
<dbReference type="Proteomes" id="UP000254118">
    <property type="component" value="Unassembled WGS sequence"/>
</dbReference>
<reference evidence="2 3" key="1">
    <citation type="submission" date="2018-06" db="EMBL/GenBank/DDBJ databases">
        <authorList>
            <consortium name="Pathogen Informatics"/>
            <person name="Doyle S."/>
        </authorList>
    </citation>
    <scope>NUCLEOTIDE SEQUENCE [LARGE SCALE GENOMIC DNA]</scope>
    <source>
        <strain evidence="2 3">NCTC7915</strain>
    </source>
</reference>
<gene>
    <name evidence="2" type="ORF">NCTC7915_00204</name>
</gene>
<dbReference type="SUPFAM" id="SSF56300">
    <property type="entry name" value="Metallo-dependent phosphatases"/>
    <property type="match status" value="1"/>
</dbReference>
<dbReference type="InterPro" id="IPR029052">
    <property type="entry name" value="Metallo-depent_PP-like"/>
</dbReference>
<dbReference type="InterPro" id="IPR004843">
    <property type="entry name" value="Calcineurin-like_PHP"/>
</dbReference>
<evidence type="ECO:0000259" key="1">
    <source>
        <dbReference type="Pfam" id="PF00149"/>
    </source>
</evidence>
<accession>A0AA46GZJ0</accession>
<evidence type="ECO:0000313" key="2">
    <source>
        <dbReference type="EMBL" id="STD04144.1"/>
    </source>
</evidence>
<dbReference type="GO" id="GO:0016787">
    <property type="term" value="F:hydrolase activity"/>
    <property type="evidence" value="ECO:0007669"/>
    <property type="project" value="InterPro"/>
</dbReference>
<dbReference type="Pfam" id="PF00149">
    <property type="entry name" value="Metallophos"/>
    <property type="match status" value="1"/>
</dbReference>
<comment type="caution">
    <text evidence="2">The sequence shown here is derived from an EMBL/GenBank/DDBJ whole genome shotgun (WGS) entry which is preliminary data.</text>
</comment>
<dbReference type="RefSeq" id="WP_115029220.1">
    <property type="nucleotide sequence ID" value="NZ_UFYA01000001.1"/>
</dbReference>
<protein>
    <submittedName>
        <fullName evidence="2">Diadenosine tetraphosphatase</fullName>
    </submittedName>
</protein>
<organism evidence="2 3">
    <name type="scientific">Dermatophilus congolensis</name>
    <dbReference type="NCBI Taxonomy" id="1863"/>
    <lineage>
        <taxon>Bacteria</taxon>
        <taxon>Bacillati</taxon>
        <taxon>Actinomycetota</taxon>
        <taxon>Actinomycetes</taxon>
        <taxon>Micrococcales</taxon>
        <taxon>Dermatophilaceae</taxon>
        <taxon>Dermatophilus</taxon>
    </lineage>
</organism>